<reference evidence="3 5" key="1">
    <citation type="journal article" date="2020" name="Stud. Mycol.">
        <title>101 Dothideomycetes genomes: a test case for predicting lifestyles and emergence of pathogens.</title>
        <authorList>
            <person name="Haridas S."/>
            <person name="Albert R."/>
            <person name="Binder M."/>
            <person name="Bloem J."/>
            <person name="Labutti K."/>
            <person name="Salamov A."/>
            <person name="Andreopoulos B."/>
            <person name="Baker S."/>
            <person name="Barry K."/>
            <person name="Bills G."/>
            <person name="Bluhm B."/>
            <person name="Cannon C."/>
            <person name="Castanera R."/>
            <person name="Culley D."/>
            <person name="Daum C."/>
            <person name="Ezra D."/>
            <person name="Gonzalez J."/>
            <person name="Henrissat B."/>
            <person name="Kuo A."/>
            <person name="Liang C."/>
            <person name="Lipzen A."/>
            <person name="Lutzoni F."/>
            <person name="Magnuson J."/>
            <person name="Mondo S."/>
            <person name="Nolan M."/>
            <person name="Ohm R."/>
            <person name="Pangilinan J."/>
            <person name="Park H.-J."/>
            <person name="Ramirez L."/>
            <person name="Alfaro M."/>
            <person name="Sun H."/>
            <person name="Tritt A."/>
            <person name="Yoshinaga Y."/>
            <person name="Zwiers L.-H."/>
            <person name="Turgeon B."/>
            <person name="Goodwin S."/>
            <person name="Spatafora J."/>
            <person name="Crous P."/>
            <person name="Grigoriev I."/>
        </authorList>
    </citation>
    <scope>NUCLEOTIDE SEQUENCE</scope>
    <source>
        <strain evidence="3 5">CBS 304.34</strain>
    </source>
</reference>
<name>A0A6A6Y611_9PEZI</name>
<sequence length="63" mass="7083">MTAGNNNKTVLETKVLNTASFKLYKRLGFLHSKRLHCCYLNGNTAFQLIFYLQLGTAIKGDSD</sequence>
<dbReference type="PANTHER" id="PTHR45896">
    <property type="entry name" value="N-ALPHA-ACETYLTRANSFERASE 30"/>
    <property type="match status" value="1"/>
</dbReference>
<dbReference type="GO" id="GO:0031417">
    <property type="term" value="C:NatC complex"/>
    <property type="evidence" value="ECO:0007669"/>
    <property type="project" value="TreeGrafter"/>
</dbReference>
<dbReference type="InterPro" id="IPR016181">
    <property type="entry name" value="Acyl_CoA_acyltransferase"/>
</dbReference>
<evidence type="ECO:0008006" key="6">
    <source>
        <dbReference type="Google" id="ProtNLM"/>
    </source>
</evidence>
<protein>
    <recommendedName>
        <fullName evidence="6">N-acetyltransferase domain-containing protein</fullName>
    </recommendedName>
</protein>
<dbReference type="AlphaFoldDB" id="A0A6A6Y611"/>
<evidence type="ECO:0000313" key="4">
    <source>
        <dbReference type="Proteomes" id="UP000504636"/>
    </source>
</evidence>
<evidence type="ECO:0000313" key="3">
    <source>
        <dbReference type="EMBL" id="KAF2804069.1"/>
    </source>
</evidence>
<keyword evidence="2" id="KW-0012">Acyltransferase</keyword>
<accession>A0A6A6Y611</accession>
<proteinExistence type="predicted"/>
<dbReference type="InterPro" id="IPR044542">
    <property type="entry name" value="NAA30-like"/>
</dbReference>
<dbReference type="OrthoDB" id="249099at2759"/>
<keyword evidence="4" id="KW-1185">Reference proteome</keyword>
<dbReference type="PANTHER" id="PTHR45896:SF1">
    <property type="entry name" value="N-ALPHA-ACETYLTRANSFERASE 30"/>
    <property type="match status" value="1"/>
</dbReference>
<reference evidence="5" key="3">
    <citation type="submission" date="2025-04" db="UniProtKB">
        <authorList>
            <consortium name="RefSeq"/>
        </authorList>
    </citation>
    <scope>IDENTIFICATION</scope>
    <source>
        <strain evidence="5">CBS 304.34</strain>
    </source>
</reference>
<reference evidence="5" key="2">
    <citation type="submission" date="2020-04" db="EMBL/GenBank/DDBJ databases">
        <authorList>
            <consortium name="NCBI Genome Project"/>
        </authorList>
    </citation>
    <scope>NUCLEOTIDE SEQUENCE</scope>
    <source>
        <strain evidence="5">CBS 304.34</strain>
    </source>
</reference>
<keyword evidence="1" id="KW-0808">Transferase</keyword>
<organism evidence="3">
    <name type="scientific">Mytilinidion resinicola</name>
    <dbReference type="NCBI Taxonomy" id="574789"/>
    <lineage>
        <taxon>Eukaryota</taxon>
        <taxon>Fungi</taxon>
        <taxon>Dikarya</taxon>
        <taxon>Ascomycota</taxon>
        <taxon>Pezizomycotina</taxon>
        <taxon>Dothideomycetes</taxon>
        <taxon>Pleosporomycetidae</taxon>
        <taxon>Mytilinidiales</taxon>
        <taxon>Mytilinidiaceae</taxon>
        <taxon>Mytilinidion</taxon>
    </lineage>
</organism>
<evidence type="ECO:0000313" key="5">
    <source>
        <dbReference type="RefSeq" id="XP_033571033.1"/>
    </source>
</evidence>
<evidence type="ECO:0000256" key="2">
    <source>
        <dbReference type="ARBA" id="ARBA00023315"/>
    </source>
</evidence>
<evidence type="ECO:0000256" key="1">
    <source>
        <dbReference type="ARBA" id="ARBA00022679"/>
    </source>
</evidence>
<dbReference type="RefSeq" id="XP_033571033.1">
    <property type="nucleotide sequence ID" value="XM_033726096.1"/>
</dbReference>
<dbReference type="SUPFAM" id="SSF55729">
    <property type="entry name" value="Acyl-CoA N-acyltransferases (Nat)"/>
    <property type="match status" value="1"/>
</dbReference>
<dbReference type="GO" id="GO:0004596">
    <property type="term" value="F:protein-N-terminal amino-acid acetyltransferase activity"/>
    <property type="evidence" value="ECO:0007669"/>
    <property type="project" value="InterPro"/>
</dbReference>
<gene>
    <name evidence="3 5" type="ORF">BDZ99DRAFT_526108</name>
</gene>
<dbReference type="EMBL" id="MU003715">
    <property type="protein sequence ID" value="KAF2804069.1"/>
    <property type="molecule type" value="Genomic_DNA"/>
</dbReference>
<dbReference type="GeneID" id="54466989"/>
<dbReference type="Proteomes" id="UP000504636">
    <property type="component" value="Unplaced"/>
</dbReference>